<evidence type="ECO:0000313" key="1">
    <source>
        <dbReference type="EMBL" id="AMQ18416.1"/>
    </source>
</evidence>
<organism evidence="1 2">
    <name type="scientific">Thermococcus peptonophilus</name>
    <dbReference type="NCBI Taxonomy" id="53952"/>
    <lineage>
        <taxon>Archaea</taxon>
        <taxon>Methanobacteriati</taxon>
        <taxon>Methanobacteriota</taxon>
        <taxon>Thermococci</taxon>
        <taxon>Thermococcales</taxon>
        <taxon>Thermococcaceae</taxon>
        <taxon>Thermococcus</taxon>
    </lineage>
</organism>
<dbReference type="STRING" id="53952.A0127_04125"/>
<dbReference type="OrthoDB" id="97625at2157"/>
<accession>A0A142CUG4</accession>
<keyword evidence="2" id="KW-1185">Reference proteome</keyword>
<reference evidence="2" key="1">
    <citation type="submission" date="2016-03" db="EMBL/GenBank/DDBJ databases">
        <authorList>
            <person name="Oger P.M."/>
        </authorList>
    </citation>
    <scope>NUCLEOTIDE SEQUENCE [LARGE SCALE GENOMIC DNA]</scope>
    <source>
        <strain evidence="2">OG-1</strain>
    </source>
</reference>
<dbReference type="InterPro" id="IPR011990">
    <property type="entry name" value="TPR-like_helical_dom_sf"/>
</dbReference>
<protein>
    <recommendedName>
        <fullName evidence="3">Tetratricopeptide repeat protein</fullName>
    </recommendedName>
</protein>
<dbReference type="Gene3D" id="1.25.40.10">
    <property type="entry name" value="Tetratricopeptide repeat domain"/>
    <property type="match status" value="1"/>
</dbReference>
<sequence length="163" mass="18903">MVIKYEPLNRKERIARLFREAIEAENQKDLETAKKKLDEILHESMEEEPELYFEACFRLADIFLQEDNYRGAVKCALRAIYNAPNDDLFRLGFKRLADILTIIKDAGRELELTENMDSLRVLLKEDELLSSFLEALMKATKGEEVSVEFPVKEMNEALEALKG</sequence>
<evidence type="ECO:0008006" key="3">
    <source>
        <dbReference type="Google" id="ProtNLM"/>
    </source>
</evidence>
<dbReference type="EMBL" id="CP014750">
    <property type="protein sequence ID" value="AMQ18416.1"/>
    <property type="molecule type" value="Genomic_DNA"/>
</dbReference>
<dbReference type="SUPFAM" id="SSF48452">
    <property type="entry name" value="TPR-like"/>
    <property type="match status" value="1"/>
</dbReference>
<dbReference type="RefSeq" id="WP_062388311.1">
    <property type="nucleotide sequence ID" value="NZ_CP014750.1"/>
</dbReference>
<dbReference type="KEGG" id="tpep:A0127_04125"/>
<gene>
    <name evidence="1" type="ORF">A0127_04125</name>
</gene>
<dbReference type="AlphaFoldDB" id="A0A142CUG4"/>
<name>A0A142CUG4_9EURY</name>
<proteinExistence type="predicted"/>
<evidence type="ECO:0000313" key="2">
    <source>
        <dbReference type="Proteomes" id="UP000073604"/>
    </source>
</evidence>
<dbReference type="GeneID" id="27139705"/>
<dbReference type="Proteomes" id="UP000073604">
    <property type="component" value="Chromosome"/>
</dbReference>